<keyword evidence="5" id="KW-1185">Reference proteome</keyword>
<dbReference type="Proteomes" id="UP001242342">
    <property type="component" value="Unassembled WGS sequence"/>
</dbReference>
<keyword evidence="1" id="KW-0472">Membrane</keyword>
<reference evidence="3" key="2">
    <citation type="submission" date="2017-10" db="EMBL/GenBank/DDBJ databases">
        <authorList>
            <person name="Enke T.N."/>
            <person name="Cordero O.X."/>
        </authorList>
    </citation>
    <scope>NUCLEOTIDE SEQUENCE</scope>
    <source>
        <strain evidence="3">4G03</strain>
    </source>
</reference>
<name>A0A2G1BV33_9FLAO</name>
<dbReference type="Proteomes" id="UP000222163">
    <property type="component" value="Unassembled WGS sequence"/>
</dbReference>
<feature type="transmembrane region" description="Helical" evidence="1">
    <location>
        <begin position="21"/>
        <end position="41"/>
    </location>
</feature>
<protein>
    <submittedName>
        <fullName evidence="3">Uncharacterized protein</fullName>
    </submittedName>
</protein>
<evidence type="ECO:0000313" key="5">
    <source>
        <dbReference type="Proteomes" id="UP001242342"/>
    </source>
</evidence>
<proteinExistence type="predicted"/>
<evidence type="ECO:0000313" key="4">
    <source>
        <dbReference type="Proteomes" id="UP000222163"/>
    </source>
</evidence>
<reference evidence="2 5" key="3">
    <citation type="submission" date="2023-07" db="EMBL/GenBank/DDBJ databases">
        <title>Genome content predicts the carbon catabolic preferences of heterotrophic bacteria.</title>
        <authorList>
            <person name="Gralka M."/>
        </authorList>
    </citation>
    <scope>NUCLEOTIDE SEQUENCE [LARGE SCALE GENOMIC DNA]</scope>
    <source>
        <strain evidence="2 5">4G03</strain>
    </source>
</reference>
<comment type="caution">
    <text evidence="3">The sequence shown here is derived from an EMBL/GenBank/DDBJ whole genome shotgun (WGS) entry which is preliminary data.</text>
</comment>
<sequence>MPANSKYLNQSPWQQFAKISAGLIGGYIISALLHMCLVLWLPNPKEVLITSIYTIFIVWGALLVVPYLFKNGWKVWILYLIISIILYVIYYFGNQQNPFV</sequence>
<evidence type="ECO:0000256" key="1">
    <source>
        <dbReference type="SAM" id="Phobius"/>
    </source>
</evidence>
<accession>A0A2G1BV33</accession>
<dbReference type="RefSeq" id="WP_099214815.1">
    <property type="nucleotide sequence ID" value="NZ_JAUYVU010000001.1"/>
</dbReference>
<evidence type="ECO:0000313" key="3">
    <source>
        <dbReference type="EMBL" id="PHN97907.1"/>
    </source>
</evidence>
<dbReference type="EMBL" id="PDUU01000004">
    <property type="protein sequence ID" value="PHN97907.1"/>
    <property type="molecule type" value="Genomic_DNA"/>
</dbReference>
<organism evidence="3 4">
    <name type="scientific">Tenacibaculum discolor</name>
    <dbReference type="NCBI Taxonomy" id="361581"/>
    <lineage>
        <taxon>Bacteria</taxon>
        <taxon>Pseudomonadati</taxon>
        <taxon>Bacteroidota</taxon>
        <taxon>Flavobacteriia</taxon>
        <taxon>Flavobacteriales</taxon>
        <taxon>Flavobacteriaceae</taxon>
        <taxon>Tenacibaculum</taxon>
    </lineage>
</organism>
<keyword evidence="1" id="KW-1133">Transmembrane helix</keyword>
<dbReference type="EMBL" id="JAUYVU010000001">
    <property type="protein sequence ID" value="MDP2539939.1"/>
    <property type="molecule type" value="Genomic_DNA"/>
</dbReference>
<feature type="transmembrane region" description="Helical" evidence="1">
    <location>
        <begin position="47"/>
        <end position="69"/>
    </location>
</feature>
<keyword evidence="1" id="KW-0812">Transmembrane</keyword>
<reference evidence="3 4" key="1">
    <citation type="journal article" date="2016" name="Nat. Commun.">
        <title>Microbial interactions lead to rapid micro-scale successions on model marine particles.</title>
        <authorList>
            <person name="Datta M.S."/>
            <person name="Sliwerska E."/>
            <person name="Gore J."/>
            <person name="Polz M.F."/>
            <person name="Cordero O.X."/>
        </authorList>
    </citation>
    <scope>NUCLEOTIDE SEQUENCE [LARGE SCALE GENOMIC DNA]</scope>
    <source>
        <strain evidence="3 4">4G03</strain>
    </source>
</reference>
<dbReference type="AlphaFoldDB" id="A0A2G1BV33"/>
<evidence type="ECO:0000313" key="2">
    <source>
        <dbReference type="EMBL" id="MDP2539939.1"/>
    </source>
</evidence>
<feature type="transmembrane region" description="Helical" evidence="1">
    <location>
        <begin position="76"/>
        <end position="93"/>
    </location>
</feature>
<gene>
    <name evidence="3" type="ORF">CSC81_05705</name>
    <name evidence="2" type="ORF">Q8W23_00470</name>
</gene>